<evidence type="ECO:0000256" key="1">
    <source>
        <dbReference type="ARBA" id="ARBA00004477"/>
    </source>
</evidence>
<comment type="caution">
    <text evidence="9">The sequence shown here is derived from an EMBL/GenBank/DDBJ whole genome shotgun (WGS) entry which is preliminary data.</text>
</comment>
<dbReference type="AlphaFoldDB" id="A0AAE1P3I6"/>
<dbReference type="Proteomes" id="UP001292094">
    <property type="component" value="Unassembled WGS sequence"/>
</dbReference>
<keyword evidence="6 8" id="KW-1133">Transmembrane helix</keyword>
<keyword evidence="10" id="KW-1185">Reference proteome</keyword>
<keyword evidence="5 8" id="KW-0256">Endoplasmic reticulum</keyword>
<comment type="function">
    <text evidence="8">Subunit of the oligosaccharyl transferase (OST) complex that catalyzes the initial transfer of a defined glycan (Glc(3)Man(9)GlcNAc(2) in eukaryotes) from the lipid carrier dolichol-pyrophosphate to an asparagine residue within an Asn-X-Ser/Thr consensus motif in nascent polypeptide chains, the first step in protein N-glycosylation. N-glycosylation occurs cotranslationally and the complex associates with the Sec61 complex at the channel-forming translocon complex that mediates protein translocation across the endoplasmic reticulum (ER). All subunits are required for a maximal enzyme activity.</text>
</comment>
<feature type="transmembrane region" description="Helical" evidence="8">
    <location>
        <begin position="55"/>
        <end position="75"/>
    </location>
</feature>
<name>A0AAE1P3I6_9EUCA</name>
<comment type="caution">
    <text evidence="8">Lacks conserved residue(s) required for the propagation of feature annotation.</text>
</comment>
<evidence type="ECO:0000256" key="7">
    <source>
        <dbReference type="ARBA" id="ARBA00023136"/>
    </source>
</evidence>
<evidence type="ECO:0000313" key="10">
    <source>
        <dbReference type="Proteomes" id="UP001292094"/>
    </source>
</evidence>
<comment type="subunit">
    <text evidence="8">Component of the oligosaccharyltransferase (OST) complex.</text>
</comment>
<sequence>MTLDSTGHWIEGNTVRDGSSRDYKMSSTTLIGVVRNFLDEYMRTTPKKLKMVDAYLSYVLMTGILQFVYCCLVGTFPFNSFLSGFICTVGCFVLGVSLRLQANPQNRHQFVGVSPERGFADFVFAHIILHLVTVNFIG</sequence>
<dbReference type="GO" id="GO:0006487">
    <property type="term" value="P:protein N-linked glycosylation"/>
    <property type="evidence" value="ECO:0007669"/>
    <property type="project" value="TreeGrafter"/>
</dbReference>
<accession>A0AAE1P3I6</accession>
<evidence type="ECO:0000256" key="8">
    <source>
        <dbReference type="RuleBase" id="RU361136"/>
    </source>
</evidence>
<dbReference type="InterPro" id="IPR003038">
    <property type="entry name" value="DAD/Ost2"/>
</dbReference>
<evidence type="ECO:0000256" key="2">
    <source>
        <dbReference type="ARBA" id="ARBA00004922"/>
    </source>
</evidence>
<comment type="pathway">
    <text evidence="2 8">Protein modification; protein glycosylation.</text>
</comment>
<evidence type="ECO:0000256" key="5">
    <source>
        <dbReference type="ARBA" id="ARBA00022824"/>
    </source>
</evidence>
<feature type="transmembrane region" description="Helical" evidence="8">
    <location>
        <begin position="81"/>
        <end position="98"/>
    </location>
</feature>
<evidence type="ECO:0000313" key="9">
    <source>
        <dbReference type="EMBL" id="KAK4299920.1"/>
    </source>
</evidence>
<proteinExistence type="inferred from homology"/>
<dbReference type="EMBL" id="JAWZYT010003153">
    <property type="protein sequence ID" value="KAK4299920.1"/>
    <property type="molecule type" value="Genomic_DNA"/>
</dbReference>
<organism evidence="9 10">
    <name type="scientific">Petrolisthes manimaculis</name>
    <dbReference type="NCBI Taxonomy" id="1843537"/>
    <lineage>
        <taxon>Eukaryota</taxon>
        <taxon>Metazoa</taxon>
        <taxon>Ecdysozoa</taxon>
        <taxon>Arthropoda</taxon>
        <taxon>Crustacea</taxon>
        <taxon>Multicrustacea</taxon>
        <taxon>Malacostraca</taxon>
        <taxon>Eumalacostraca</taxon>
        <taxon>Eucarida</taxon>
        <taxon>Decapoda</taxon>
        <taxon>Pleocyemata</taxon>
        <taxon>Anomura</taxon>
        <taxon>Galatheoidea</taxon>
        <taxon>Porcellanidae</taxon>
        <taxon>Petrolisthes</taxon>
    </lineage>
</organism>
<dbReference type="PANTHER" id="PTHR10705:SF0">
    <property type="entry name" value="DOLICHYL-DIPHOSPHOOLIGOSACCHARIDE--PROTEIN GLYCOSYLTRANSFERASE SUBUNIT DAD1"/>
    <property type="match status" value="1"/>
</dbReference>
<dbReference type="GO" id="GO:0008250">
    <property type="term" value="C:oligosaccharyltransferase complex"/>
    <property type="evidence" value="ECO:0007669"/>
    <property type="project" value="InterPro"/>
</dbReference>
<keyword evidence="4 8" id="KW-0812">Transmembrane</keyword>
<keyword evidence="7 8" id="KW-0472">Membrane</keyword>
<dbReference type="Pfam" id="PF02109">
    <property type="entry name" value="DAD"/>
    <property type="match status" value="1"/>
</dbReference>
<dbReference type="PIRSF" id="PIRSF005588">
    <property type="entry name" value="DAD"/>
    <property type="match status" value="1"/>
</dbReference>
<reference evidence="9" key="1">
    <citation type="submission" date="2023-11" db="EMBL/GenBank/DDBJ databases">
        <title>Genome assemblies of two species of porcelain crab, Petrolisthes cinctipes and Petrolisthes manimaculis (Anomura: Porcellanidae).</title>
        <authorList>
            <person name="Angst P."/>
        </authorList>
    </citation>
    <scope>NUCLEOTIDE SEQUENCE</scope>
    <source>
        <strain evidence="9">PB745_02</strain>
        <tissue evidence="9">Gill</tissue>
    </source>
</reference>
<evidence type="ECO:0000256" key="3">
    <source>
        <dbReference type="ARBA" id="ARBA00009386"/>
    </source>
</evidence>
<dbReference type="PANTHER" id="PTHR10705">
    <property type="entry name" value="DOLICHYL-DIPHOSPHOOLIGOSACCHARIDE--PROTEIN GLYCOSYLTRANSFERASE SUBUNIT DAD1"/>
    <property type="match status" value="1"/>
</dbReference>
<protein>
    <recommendedName>
        <fullName evidence="8">Dolichyl-diphosphooligosaccharide--protein glycosyltransferase subunit DAD1</fullName>
        <shortName evidence="8">Oligosaccharyl transferase subunit DAD1</shortName>
    </recommendedName>
</protein>
<gene>
    <name evidence="9" type="ORF">Pmani_027842</name>
</gene>
<evidence type="ECO:0000256" key="6">
    <source>
        <dbReference type="ARBA" id="ARBA00022989"/>
    </source>
</evidence>
<comment type="similarity">
    <text evidence="3 8">Belongs to the DAD/OST2 family.</text>
</comment>
<evidence type="ECO:0000256" key="4">
    <source>
        <dbReference type="ARBA" id="ARBA00022692"/>
    </source>
</evidence>
<comment type="subcellular location">
    <subcellularLocation>
        <location evidence="1 8">Endoplasmic reticulum membrane</location>
        <topology evidence="1 8">Multi-pass membrane protein</topology>
    </subcellularLocation>
</comment>